<dbReference type="InterPro" id="IPR003447">
    <property type="entry name" value="FEMABX"/>
</dbReference>
<dbReference type="Gene3D" id="3.40.630.30">
    <property type="match status" value="2"/>
</dbReference>
<dbReference type="Proteomes" id="UP000033657">
    <property type="component" value="Unassembled WGS sequence"/>
</dbReference>
<comment type="similarity">
    <text evidence="1">Belongs to the FemABX family.</text>
</comment>
<proteinExistence type="inferred from homology"/>
<gene>
    <name evidence="7" type="primary">murM</name>
    <name evidence="7" type="ORF">TZ87_00106</name>
</gene>
<comment type="caution">
    <text evidence="7">The sequence shown here is derived from an EMBL/GenBank/DDBJ whole genome shotgun (WGS) entry which is preliminary data.</text>
</comment>
<dbReference type="GO" id="GO:0016755">
    <property type="term" value="F:aminoacyltransferase activity"/>
    <property type="evidence" value="ECO:0007669"/>
    <property type="project" value="InterPro"/>
</dbReference>
<keyword evidence="3" id="KW-0133">Cell shape</keyword>
<protein>
    <submittedName>
        <fullName evidence="7">Serine/alanine adding enzyme</fullName>
    </submittedName>
</protein>
<evidence type="ECO:0000313" key="7">
    <source>
        <dbReference type="EMBL" id="KJQ64983.1"/>
    </source>
</evidence>
<evidence type="ECO:0000256" key="3">
    <source>
        <dbReference type="ARBA" id="ARBA00022960"/>
    </source>
</evidence>
<organism evidence="7 8">
    <name type="scientific">Streptococcus oralis subsp. oralis</name>
    <dbReference type="NCBI Taxonomy" id="1891914"/>
    <lineage>
        <taxon>Bacteria</taxon>
        <taxon>Bacillati</taxon>
        <taxon>Bacillota</taxon>
        <taxon>Bacilli</taxon>
        <taxon>Lactobacillales</taxon>
        <taxon>Streptococcaceae</taxon>
        <taxon>Streptococcus</taxon>
    </lineage>
</organism>
<dbReference type="PANTHER" id="PTHR36174">
    <property type="entry name" value="LIPID II:GLYCINE GLYCYLTRANSFERASE"/>
    <property type="match status" value="1"/>
</dbReference>
<evidence type="ECO:0000256" key="1">
    <source>
        <dbReference type="ARBA" id="ARBA00009943"/>
    </source>
</evidence>
<dbReference type="InterPro" id="IPR050644">
    <property type="entry name" value="PG_Glycine_Bridge_Synth"/>
</dbReference>
<dbReference type="GO" id="GO:0008360">
    <property type="term" value="P:regulation of cell shape"/>
    <property type="evidence" value="ECO:0007669"/>
    <property type="project" value="UniProtKB-KW"/>
</dbReference>
<keyword evidence="6" id="KW-0961">Cell wall biogenesis/degradation</keyword>
<accession>A0A0F2D2B1</accession>
<dbReference type="PATRIC" id="fig|28037.209.peg.107"/>
<dbReference type="EMBL" id="JYGM01000001">
    <property type="protein sequence ID" value="KJQ64983.1"/>
    <property type="molecule type" value="Genomic_DNA"/>
</dbReference>
<dbReference type="OrthoDB" id="2173585at2"/>
<dbReference type="GO" id="GO:0071555">
    <property type="term" value="P:cell wall organization"/>
    <property type="evidence" value="ECO:0007669"/>
    <property type="project" value="UniProtKB-KW"/>
</dbReference>
<evidence type="ECO:0000256" key="6">
    <source>
        <dbReference type="ARBA" id="ARBA00023316"/>
    </source>
</evidence>
<dbReference type="GO" id="GO:0009252">
    <property type="term" value="P:peptidoglycan biosynthetic process"/>
    <property type="evidence" value="ECO:0007669"/>
    <property type="project" value="UniProtKB-KW"/>
</dbReference>
<name>A0A0F2D2B1_STROR</name>
<dbReference type="SUPFAM" id="SSF55729">
    <property type="entry name" value="Acyl-CoA N-acyltransferases (Nat)"/>
    <property type="match status" value="2"/>
</dbReference>
<dbReference type="Gene3D" id="1.20.58.90">
    <property type="match status" value="1"/>
</dbReference>
<dbReference type="PANTHER" id="PTHR36174:SF1">
    <property type="entry name" value="LIPID II:GLYCINE GLYCYLTRANSFERASE"/>
    <property type="match status" value="1"/>
</dbReference>
<dbReference type="PROSITE" id="PS51191">
    <property type="entry name" value="FEMABX"/>
    <property type="match status" value="1"/>
</dbReference>
<dbReference type="InterPro" id="IPR016181">
    <property type="entry name" value="Acyl_CoA_acyltransferase"/>
</dbReference>
<keyword evidence="4" id="KW-0573">Peptidoglycan synthesis</keyword>
<keyword evidence="2" id="KW-0808">Transferase</keyword>
<dbReference type="RefSeq" id="WP_045590593.1">
    <property type="nucleotide sequence ID" value="NZ_JYGM01000001.1"/>
</dbReference>
<sequence length="404" mass="47051">MYYYRVGISAEEHDDFVRRSSLVNLLQSSAWASVKSEWENERVGFYSDNKIVAVASLLYRSLPFGFTMCYIARGPIMDYTDQSLMDFVFSSLKTIAKKKRALFIKIDPALCLSKTYNDNQVYDCSEKTLETLNYMQKLGFIWSGKTSEMVDTIQPRIQAKVYKENFDEKYLPKSARQAIRTAQNKGINTQFGGIELLELFSFLMKKTETRKSIHLRNEAYYRNLLLSFPDHAYITLSTLDLSNRLNILEEQRDQNQKILESLSNTVKSSKYQSRLQESERLNEEILFLEKHISSGVQVAPLSATLTLEFGQTSVNLYAGMDVEFRRYNAPILTWYRTLQRAFERGSLWQNLGGVEHTRDGGLYRFKANFNPTIEEYLGELTLPIHPMYPLINLLFNLRKKYHRK</sequence>
<reference evidence="7 8" key="1">
    <citation type="submission" date="2015-02" db="EMBL/GenBank/DDBJ databases">
        <title>Evolution of amylase-binding proteins of oral streptococcal species.</title>
        <authorList>
            <person name="Haase E.M."/>
        </authorList>
    </citation>
    <scope>NUCLEOTIDE SEQUENCE [LARGE SCALE GENOMIC DNA]</scope>
    <source>
        <strain evidence="7 8">COL85/1862</strain>
    </source>
</reference>
<keyword evidence="5" id="KW-0012">Acyltransferase</keyword>
<dbReference type="Pfam" id="PF02388">
    <property type="entry name" value="FemAB"/>
    <property type="match status" value="1"/>
</dbReference>
<evidence type="ECO:0000256" key="4">
    <source>
        <dbReference type="ARBA" id="ARBA00022984"/>
    </source>
</evidence>
<evidence type="ECO:0000313" key="8">
    <source>
        <dbReference type="Proteomes" id="UP000033657"/>
    </source>
</evidence>
<evidence type="ECO:0000256" key="2">
    <source>
        <dbReference type="ARBA" id="ARBA00022679"/>
    </source>
</evidence>
<evidence type="ECO:0000256" key="5">
    <source>
        <dbReference type="ARBA" id="ARBA00023315"/>
    </source>
</evidence>
<dbReference type="AlphaFoldDB" id="A0A0F2D2B1"/>